<reference evidence="2" key="1">
    <citation type="submission" date="2015-06" db="UniProtKB">
        <authorList>
            <consortium name="EnsemblPlants"/>
        </authorList>
    </citation>
    <scope>IDENTIFICATION</scope>
</reference>
<dbReference type="AlphaFoldDB" id="M8AWY4"/>
<feature type="region of interest" description="Disordered" evidence="1">
    <location>
        <begin position="1"/>
        <end position="50"/>
    </location>
</feature>
<dbReference type="PANTHER" id="PTHR33085:SF125">
    <property type="entry name" value="EXPRESSED PROTEIN"/>
    <property type="match status" value="1"/>
</dbReference>
<dbReference type="InterPro" id="IPR012871">
    <property type="entry name" value="DUF1668_ORYSA"/>
</dbReference>
<evidence type="ECO:0000256" key="1">
    <source>
        <dbReference type="SAM" id="MobiDB-lite"/>
    </source>
</evidence>
<proteinExistence type="predicted"/>
<dbReference type="ExpressionAtlas" id="M8AWY4">
    <property type="expression patterns" value="baseline"/>
</dbReference>
<accession>M8AWY4</accession>
<organism evidence="2">
    <name type="scientific">Aegilops tauschii</name>
    <name type="common">Tausch's goatgrass</name>
    <name type="synonym">Aegilops squarrosa</name>
    <dbReference type="NCBI Taxonomy" id="37682"/>
    <lineage>
        <taxon>Eukaryota</taxon>
        <taxon>Viridiplantae</taxon>
        <taxon>Streptophyta</taxon>
        <taxon>Embryophyta</taxon>
        <taxon>Tracheophyta</taxon>
        <taxon>Spermatophyta</taxon>
        <taxon>Magnoliopsida</taxon>
        <taxon>Liliopsida</taxon>
        <taxon>Poales</taxon>
        <taxon>Poaceae</taxon>
        <taxon>BOP clade</taxon>
        <taxon>Pooideae</taxon>
        <taxon>Triticodae</taxon>
        <taxon>Triticeae</taxon>
        <taxon>Triticinae</taxon>
        <taxon>Aegilops</taxon>
    </lineage>
</organism>
<sequence>MCKNMVTSEPAVGPNEPTVSAVVSTPPASEPAADTTVQPQQPEGGKIGTGRPAVGSEVAPVGTFEPAVGSIAAGGGTVVAGVGAVEPAVGSLDAGVGTAVAGVGTFGPAAGSLDARVDTVATRVATMAPGVGTEPLSVCLYSEVGKIMSGVGTARSVTASLYNVSCQLYGLERATILHMQPNDVSRIYSLCRIDARKHLFYEDSEMAKRAAQPAVPRKSKRGELAAMGGCKRLPRPAINFRASPSIHNKTTAYLFSILGGESNILYSDNNCQTTLCNLDLNIIDPFAPPTSRKSWNAISLPITSPIKPLSLYVLDLFPNARPGCCFEVLSHRDNERSHPHPHPAVAIGTYTFDTVSRKWSQAAHWALPFFGRAEYVPELGLWFGLSSCNPFSSLCALDLSAMDPGQPPKLQHTWDYIDLPEEEPWSPSQLHLFSLGSGKFCVAAFFGTELGTCGMSAYNSNYEATFRRECAVFTGLEVKR</sequence>
<evidence type="ECO:0000313" key="2">
    <source>
        <dbReference type="EnsemblPlants" id="EMT05939"/>
    </source>
</evidence>
<name>M8AWY4_AEGTA</name>
<dbReference type="PANTHER" id="PTHR33085">
    <property type="entry name" value="OS12G0113100 PROTEIN-RELATED"/>
    <property type="match status" value="1"/>
</dbReference>
<dbReference type="Pfam" id="PF07893">
    <property type="entry name" value="DUF1668"/>
    <property type="match status" value="2"/>
</dbReference>
<dbReference type="EnsemblPlants" id="EMT05939">
    <property type="protein sequence ID" value="EMT05939"/>
    <property type="gene ID" value="F775_00376"/>
</dbReference>
<protein>
    <submittedName>
        <fullName evidence="2">Uncharacterized protein</fullName>
    </submittedName>
</protein>
<feature type="compositionally biased region" description="Polar residues" evidence="1">
    <location>
        <begin position="17"/>
        <end position="27"/>
    </location>
</feature>